<evidence type="ECO:0000256" key="8">
    <source>
        <dbReference type="ARBA" id="ARBA00048090"/>
    </source>
</evidence>
<dbReference type="Gene3D" id="3.40.50.300">
    <property type="entry name" value="P-loop containing nucleotide triphosphate hydrolases"/>
    <property type="match status" value="1"/>
</dbReference>
<proteinExistence type="inferred from homology"/>
<comment type="similarity">
    <text evidence="2 9">Belongs to the gluconokinase GntK/GntV family.</text>
</comment>
<comment type="pathway">
    <text evidence="1 9">Carbohydrate acid metabolism; D-gluconate degradation.</text>
</comment>
<keyword evidence="5 9" id="KW-0547">Nucleotide-binding</keyword>
<evidence type="ECO:0000256" key="5">
    <source>
        <dbReference type="ARBA" id="ARBA00022741"/>
    </source>
</evidence>
<name>A0AAV9UTL0_9PEZI</name>
<dbReference type="EMBL" id="JAVHNS010000007">
    <property type="protein sequence ID" value="KAK6348812.1"/>
    <property type="molecule type" value="Genomic_DNA"/>
</dbReference>
<evidence type="ECO:0000256" key="7">
    <source>
        <dbReference type="ARBA" id="ARBA00022840"/>
    </source>
</evidence>
<evidence type="ECO:0000256" key="3">
    <source>
        <dbReference type="ARBA" id="ARBA00012054"/>
    </source>
</evidence>
<dbReference type="GO" id="GO:0005737">
    <property type="term" value="C:cytoplasm"/>
    <property type="evidence" value="ECO:0007669"/>
    <property type="project" value="TreeGrafter"/>
</dbReference>
<dbReference type="GO" id="GO:0005975">
    <property type="term" value="P:carbohydrate metabolic process"/>
    <property type="evidence" value="ECO:0007669"/>
    <property type="project" value="InterPro"/>
</dbReference>
<comment type="caution">
    <text evidence="10">The sequence shown here is derived from an EMBL/GenBank/DDBJ whole genome shotgun (WGS) entry which is preliminary data.</text>
</comment>
<keyword evidence="4 9" id="KW-0808">Transferase</keyword>
<evidence type="ECO:0000256" key="2">
    <source>
        <dbReference type="ARBA" id="ARBA00008420"/>
    </source>
</evidence>
<sequence>MRVPRIIHGWIHRSKPPPNDFRCNIVRGCAARRGQLVDCFLLTEKKNKNLVSCDGINSIIILFKYQFWHPKALFQSLHWFAIMDPHQLPHIFIIAGPSATGKSTVARAIAESFGISMVEGDDLHPQENIDKMSEGHPLTDEDRWDWLKAVASVSVERASLPTSPPSELCGEHPGSPACITTCSALKRKYRNLLRSQLPELETAVLRFLFLTASEEELLRRIEERDNHFMKKGMVRSQIVTAEVPNTSEQDENCEDVEKDCTVIWTDNLSQDEVVEQALEIVKQLMLSSTSNECLDGEGAGDEAFAEDEN</sequence>
<dbReference type="CDD" id="cd02021">
    <property type="entry name" value="GntK"/>
    <property type="match status" value="1"/>
</dbReference>
<dbReference type="InterPro" id="IPR027417">
    <property type="entry name" value="P-loop_NTPase"/>
</dbReference>
<evidence type="ECO:0000256" key="1">
    <source>
        <dbReference type="ARBA" id="ARBA00004875"/>
    </source>
</evidence>
<dbReference type="AlphaFoldDB" id="A0AAV9UTL0"/>
<gene>
    <name evidence="10" type="ORF">TWF730_009582</name>
</gene>
<evidence type="ECO:0000256" key="9">
    <source>
        <dbReference type="RuleBase" id="RU363066"/>
    </source>
</evidence>
<organism evidence="10 11">
    <name type="scientific">Orbilia blumenaviensis</name>
    <dbReference type="NCBI Taxonomy" id="1796055"/>
    <lineage>
        <taxon>Eukaryota</taxon>
        <taxon>Fungi</taxon>
        <taxon>Dikarya</taxon>
        <taxon>Ascomycota</taxon>
        <taxon>Pezizomycotina</taxon>
        <taxon>Orbiliomycetes</taxon>
        <taxon>Orbiliales</taxon>
        <taxon>Orbiliaceae</taxon>
        <taxon>Orbilia</taxon>
    </lineage>
</organism>
<dbReference type="InterPro" id="IPR006001">
    <property type="entry name" value="Therm_gnt_kin"/>
</dbReference>
<dbReference type="GO" id="GO:0005524">
    <property type="term" value="F:ATP binding"/>
    <property type="evidence" value="ECO:0007669"/>
    <property type="project" value="UniProtKB-KW"/>
</dbReference>
<accession>A0AAV9UTL0</accession>
<evidence type="ECO:0000256" key="6">
    <source>
        <dbReference type="ARBA" id="ARBA00022777"/>
    </source>
</evidence>
<evidence type="ECO:0000256" key="4">
    <source>
        <dbReference type="ARBA" id="ARBA00022679"/>
    </source>
</evidence>
<reference evidence="10 11" key="1">
    <citation type="submission" date="2019-10" db="EMBL/GenBank/DDBJ databases">
        <authorList>
            <person name="Palmer J.M."/>
        </authorList>
    </citation>
    <scope>NUCLEOTIDE SEQUENCE [LARGE SCALE GENOMIC DNA]</scope>
    <source>
        <strain evidence="10 11">TWF730</strain>
    </source>
</reference>
<comment type="catalytic activity">
    <reaction evidence="8 9">
        <text>D-gluconate + ATP = 6-phospho-D-gluconate + ADP + H(+)</text>
        <dbReference type="Rhea" id="RHEA:19433"/>
        <dbReference type="ChEBI" id="CHEBI:15378"/>
        <dbReference type="ChEBI" id="CHEBI:18391"/>
        <dbReference type="ChEBI" id="CHEBI:30616"/>
        <dbReference type="ChEBI" id="CHEBI:58759"/>
        <dbReference type="ChEBI" id="CHEBI:456216"/>
        <dbReference type="EC" id="2.7.1.12"/>
    </reaction>
</comment>
<dbReference type="PANTHER" id="PTHR43442">
    <property type="entry name" value="GLUCONOKINASE-RELATED"/>
    <property type="match status" value="1"/>
</dbReference>
<dbReference type="NCBIfam" id="TIGR01313">
    <property type="entry name" value="therm_gnt_kin"/>
    <property type="match status" value="1"/>
</dbReference>
<dbReference type="Pfam" id="PF13238">
    <property type="entry name" value="AAA_18"/>
    <property type="match status" value="1"/>
</dbReference>
<keyword evidence="6 9" id="KW-0418">Kinase</keyword>
<dbReference type="PANTHER" id="PTHR43442:SF3">
    <property type="entry name" value="GLUCONOKINASE-RELATED"/>
    <property type="match status" value="1"/>
</dbReference>
<dbReference type="GO" id="GO:0046316">
    <property type="term" value="F:gluconokinase activity"/>
    <property type="evidence" value="ECO:0007669"/>
    <property type="project" value="UniProtKB-EC"/>
</dbReference>
<keyword evidence="7 9" id="KW-0067">ATP-binding</keyword>
<dbReference type="SUPFAM" id="SSF52540">
    <property type="entry name" value="P-loop containing nucleoside triphosphate hydrolases"/>
    <property type="match status" value="1"/>
</dbReference>
<dbReference type="EC" id="2.7.1.12" evidence="3 9"/>
<keyword evidence="11" id="KW-1185">Reference proteome</keyword>
<protein>
    <recommendedName>
        <fullName evidence="3 9">Gluconokinase</fullName>
        <ecNumber evidence="3 9">2.7.1.12</ecNumber>
    </recommendedName>
</protein>
<evidence type="ECO:0000313" key="10">
    <source>
        <dbReference type="EMBL" id="KAK6348812.1"/>
    </source>
</evidence>
<evidence type="ECO:0000313" key="11">
    <source>
        <dbReference type="Proteomes" id="UP001373714"/>
    </source>
</evidence>
<dbReference type="Proteomes" id="UP001373714">
    <property type="component" value="Unassembled WGS sequence"/>
</dbReference>